<dbReference type="SUPFAM" id="SSF81296">
    <property type="entry name" value="E set domains"/>
    <property type="match status" value="2"/>
</dbReference>
<dbReference type="InterPro" id="IPR002909">
    <property type="entry name" value="IPT_dom"/>
</dbReference>
<dbReference type="PANTHER" id="PTHR45856:SF24">
    <property type="entry name" value="FUNGAL LIPASE-LIKE DOMAIN-CONTAINING PROTEIN"/>
    <property type="match status" value="1"/>
</dbReference>
<reference evidence="2" key="1">
    <citation type="submission" date="2021-12" db="EMBL/GenBank/DDBJ databases">
        <title>Discovery of the Pendulisporaceae a myxobacterial family with distinct sporulation behavior and unique specialized metabolism.</title>
        <authorList>
            <person name="Garcia R."/>
            <person name="Popoff A."/>
            <person name="Bader C.D."/>
            <person name="Loehr J."/>
            <person name="Walesch S."/>
            <person name="Walt C."/>
            <person name="Boldt J."/>
            <person name="Bunk B."/>
            <person name="Haeckl F.J.F.P.J."/>
            <person name="Gunesch A.P."/>
            <person name="Birkelbach J."/>
            <person name="Nuebel U."/>
            <person name="Pietschmann T."/>
            <person name="Bach T."/>
            <person name="Mueller R."/>
        </authorList>
    </citation>
    <scope>NUCLEOTIDE SEQUENCE</scope>
    <source>
        <strain evidence="2">MSr11367</strain>
    </source>
</reference>
<dbReference type="PANTHER" id="PTHR45856">
    <property type="entry name" value="ALPHA/BETA-HYDROLASES SUPERFAMILY PROTEIN"/>
    <property type="match status" value="1"/>
</dbReference>
<name>A0ABZ2KZR8_9BACT</name>
<dbReference type="EMBL" id="CP089983">
    <property type="protein sequence ID" value="WXB04055.1"/>
    <property type="molecule type" value="Genomic_DNA"/>
</dbReference>
<dbReference type="InterPro" id="IPR051218">
    <property type="entry name" value="Sec_MonoDiacylglyc_Lipase"/>
</dbReference>
<dbReference type="InterPro" id="IPR013783">
    <property type="entry name" value="Ig-like_fold"/>
</dbReference>
<dbReference type="CDD" id="cd00102">
    <property type="entry name" value="IPT"/>
    <property type="match status" value="2"/>
</dbReference>
<dbReference type="InterPro" id="IPR002921">
    <property type="entry name" value="Fungal_lipase-type"/>
</dbReference>
<gene>
    <name evidence="2" type="ORF">LVJ94_45010</name>
</gene>
<keyword evidence="3" id="KW-1185">Reference proteome</keyword>
<feature type="domain" description="IPT/TIG" evidence="1">
    <location>
        <begin position="23"/>
        <end position="109"/>
    </location>
</feature>
<dbReference type="Gene3D" id="3.40.50.1820">
    <property type="entry name" value="alpha/beta hydrolase"/>
    <property type="match status" value="1"/>
</dbReference>
<evidence type="ECO:0000259" key="1">
    <source>
        <dbReference type="SMART" id="SM00429"/>
    </source>
</evidence>
<dbReference type="RefSeq" id="WP_394833689.1">
    <property type="nucleotide sequence ID" value="NZ_CP089929.1"/>
</dbReference>
<feature type="domain" description="IPT/TIG" evidence="1">
    <location>
        <begin position="442"/>
        <end position="527"/>
    </location>
</feature>
<dbReference type="SUPFAM" id="SSF53474">
    <property type="entry name" value="alpha/beta-Hydrolases"/>
    <property type="match status" value="1"/>
</dbReference>
<protein>
    <submittedName>
        <fullName evidence="2">IPT/TIG domain-containing protein</fullName>
    </submittedName>
</protein>
<sequence>MMDKQTSIGVNESGGAAAWPWSKPTVVGVGPNCGPSAGGISVTILGKGFTNATAVAFGSVQAQNFTVDSDTEITATSPAYTAGGTVDVTVTTSKGTSPVNPPADQFTFLTSTNMTQVMMTLAALAPTGATERPSGESVEQQQARILAGINAQLANANLATGNGWRAIWVGLTQDRANLVYIAENMPTVAGAATYAVCFRGTMGGSPIDSAEDMDVGTLLPFGPFASGGSLGNISQGAMQAFTEIIMNTGLVAALTGLVTAQSTGPTIYVTGHSLGGALATTVSLYLAAQTWTPTPTLQVFTFAAPTAGDANFANSFNTQFPQAMCEWNQYDLVPNAWQNLVNGESQNPPTPESVEFFYPGMNDRLLSAEIKKIVQNIASKAPAINPYTQPTQQPALNAYFAYFNPNPADIGTLDDWLTEVAYQHANNTYLTLLGAPPLPTVAPSIASISPSSGPALGGTAITITPVGGSFSADSQVDFGVVPAVRVEVNSNGTITATSPPGVGVVDVTVTNMFGTSARVVADQFTFTP</sequence>
<organism evidence="2 3">
    <name type="scientific">Pendulispora rubella</name>
    <dbReference type="NCBI Taxonomy" id="2741070"/>
    <lineage>
        <taxon>Bacteria</taxon>
        <taxon>Pseudomonadati</taxon>
        <taxon>Myxococcota</taxon>
        <taxon>Myxococcia</taxon>
        <taxon>Myxococcales</taxon>
        <taxon>Sorangiineae</taxon>
        <taxon>Pendulisporaceae</taxon>
        <taxon>Pendulispora</taxon>
    </lineage>
</organism>
<dbReference type="Proteomes" id="UP001374803">
    <property type="component" value="Chromosome"/>
</dbReference>
<accession>A0ABZ2KZR8</accession>
<dbReference type="InterPro" id="IPR029058">
    <property type="entry name" value="AB_hydrolase_fold"/>
</dbReference>
<dbReference type="Gene3D" id="2.60.40.10">
    <property type="entry name" value="Immunoglobulins"/>
    <property type="match status" value="2"/>
</dbReference>
<dbReference type="SMART" id="SM00429">
    <property type="entry name" value="IPT"/>
    <property type="match status" value="2"/>
</dbReference>
<dbReference type="Pfam" id="PF01764">
    <property type="entry name" value="Lipase_3"/>
    <property type="match status" value="1"/>
</dbReference>
<proteinExistence type="predicted"/>
<evidence type="ECO:0000313" key="3">
    <source>
        <dbReference type="Proteomes" id="UP001374803"/>
    </source>
</evidence>
<dbReference type="Pfam" id="PF01833">
    <property type="entry name" value="TIG"/>
    <property type="match status" value="2"/>
</dbReference>
<evidence type="ECO:0000313" key="2">
    <source>
        <dbReference type="EMBL" id="WXB04055.1"/>
    </source>
</evidence>
<dbReference type="InterPro" id="IPR014756">
    <property type="entry name" value="Ig_E-set"/>
</dbReference>